<keyword evidence="6" id="KW-0012">Acyltransferase</keyword>
<name>A0ABU0TGP8_9FLAO</name>
<dbReference type="GO" id="GO:0008710">
    <property type="term" value="F:8-amino-7-oxononanoate synthase activity"/>
    <property type="evidence" value="ECO:0007669"/>
    <property type="project" value="UniProtKB-EC"/>
</dbReference>
<dbReference type="RefSeq" id="WP_307448298.1">
    <property type="nucleotide sequence ID" value="NZ_JAUTAL010000001.1"/>
</dbReference>
<dbReference type="InterPro" id="IPR015422">
    <property type="entry name" value="PyrdxlP-dep_Trfase_small"/>
</dbReference>
<dbReference type="SUPFAM" id="SSF53383">
    <property type="entry name" value="PLP-dependent transferases"/>
    <property type="match status" value="1"/>
</dbReference>
<evidence type="ECO:0000259" key="5">
    <source>
        <dbReference type="Pfam" id="PF00155"/>
    </source>
</evidence>
<dbReference type="PANTHER" id="PTHR13693">
    <property type="entry name" value="CLASS II AMINOTRANSFERASE/8-AMINO-7-OXONONANOATE SYNTHASE"/>
    <property type="match status" value="1"/>
</dbReference>
<dbReference type="Gene3D" id="3.40.640.10">
    <property type="entry name" value="Type I PLP-dependent aspartate aminotransferase-like (Major domain)"/>
    <property type="match status" value="1"/>
</dbReference>
<accession>A0ABU0TGP8</accession>
<dbReference type="EMBL" id="JAUTAL010000001">
    <property type="protein sequence ID" value="MDQ1096240.1"/>
    <property type="molecule type" value="Genomic_DNA"/>
</dbReference>
<evidence type="ECO:0000256" key="1">
    <source>
        <dbReference type="ARBA" id="ARBA00001933"/>
    </source>
</evidence>
<proteinExistence type="inferred from homology"/>
<dbReference type="InterPro" id="IPR015424">
    <property type="entry name" value="PyrdxlP-dep_Trfase"/>
</dbReference>
<evidence type="ECO:0000256" key="4">
    <source>
        <dbReference type="ARBA" id="ARBA00022898"/>
    </source>
</evidence>
<feature type="domain" description="Aminotransferase class I/classII large" evidence="5">
    <location>
        <begin position="27"/>
        <end position="362"/>
    </location>
</feature>
<organism evidence="6 7">
    <name type="scientific">Chryseobacterium camelliae</name>
    <dbReference type="NCBI Taxonomy" id="1265445"/>
    <lineage>
        <taxon>Bacteria</taxon>
        <taxon>Pseudomonadati</taxon>
        <taxon>Bacteroidota</taxon>
        <taxon>Flavobacteriia</taxon>
        <taxon>Flavobacteriales</taxon>
        <taxon>Weeksellaceae</taxon>
        <taxon>Chryseobacterium group</taxon>
        <taxon>Chryseobacterium</taxon>
    </lineage>
</organism>
<evidence type="ECO:0000256" key="3">
    <source>
        <dbReference type="ARBA" id="ARBA00022679"/>
    </source>
</evidence>
<dbReference type="PANTHER" id="PTHR13693:SF77">
    <property type="entry name" value="8-AMINO-7-OXONONANOATE SYNTHASE"/>
    <property type="match status" value="1"/>
</dbReference>
<gene>
    <name evidence="6" type="ORF">QE404_001387</name>
</gene>
<dbReference type="Proteomes" id="UP001225072">
    <property type="component" value="Unassembled WGS sequence"/>
</dbReference>
<protein>
    <submittedName>
        <fullName evidence="6">8-amino-7-oxononanoate synthase</fullName>
        <ecNumber evidence="6">2.3.1.47</ecNumber>
    </submittedName>
</protein>
<dbReference type="EC" id="2.3.1.47" evidence="6"/>
<dbReference type="Pfam" id="PF00155">
    <property type="entry name" value="Aminotran_1_2"/>
    <property type="match status" value="1"/>
</dbReference>
<dbReference type="Gene3D" id="3.90.1150.10">
    <property type="entry name" value="Aspartate Aminotransferase, domain 1"/>
    <property type="match status" value="1"/>
</dbReference>
<comment type="caution">
    <text evidence="6">The sequence shown here is derived from an EMBL/GenBank/DDBJ whole genome shotgun (WGS) entry which is preliminary data.</text>
</comment>
<evidence type="ECO:0000313" key="6">
    <source>
        <dbReference type="EMBL" id="MDQ1096240.1"/>
    </source>
</evidence>
<reference evidence="6 7" key="1">
    <citation type="submission" date="2023-07" db="EMBL/GenBank/DDBJ databases">
        <title>Functional and genomic diversity of the sorghum phyllosphere microbiome.</title>
        <authorList>
            <person name="Shade A."/>
        </authorList>
    </citation>
    <scope>NUCLEOTIDE SEQUENCE [LARGE SCALE GENOMIC DNA]</scope>
    <source>
        <strain evidence="6 7">SORGH_AS_1064</strain>
    </source>
</reference>
<evidence type="ECO:0000313" key="7">
    <source>
        <dbReference type="Proteomes" id="UP001225072"/>
    </source>
</evidence>
<sequence>MLKRWQKELGKRIENGTFRTLNPKAEGIDFYSNDYLGFARSKDLRELILMEISQHPECLSGSTGSRLISGNTAYLTETEKYIARQHGFSSALLFSSGYQANLALYSSLPGRHDIIIADEQIHRSVHDGSRLSFAKKIRFRHNDTGHLEQILEQKPGNCLIAVESLYSMEGDLAPLEQIAALAENYGAGLIVDEAHAFGVFGHGLVGQYGLQDKVAAVVITYGKALGMHGAAVLSTDLIRNYLINFASPLIYTTSSPDVQWVSIKAAYNFFSENRHIQQALKDNIRVFRQQGLVTPSAADSPVQAVIIPDIERLKSLQKHLADLGFLTYAVYSPSVKEGTERLRICLHSFNTEAEIIRLCEIIRESA</sequence>
<dbReference type="InterPro" id="IPR004839">
    <property type="entry name" value="Aminotransferase_I/II_large"/>
</dbReference>
<evidence type="ECO:0000256" key="2">
    <source>
        <dbReference type="ARBA" id="ARBA00010008"/>
    </source>
</evidence>
<keyword evidence="3 6" id="KW-0808">Transferase</keyword>
<keyword evidence="4" id="KW-0663">Pyridoxal phosphate</keyword>
<comment type="similarity">
    <text evidence="2">Belongs to the class-II pyridoxal-phosphate-dependent aminotransferase family. BioF subfamily.</text>
</comment>
<dbReference type="InterPro" id="IPR015421">
    <property type="entry name" value="PyrdxlP-dep_Trfase_major"/>
</dbReference>
<comment type="cofactor">
    <cofactor evidence="1">
        <name>pyridoxal 5'-phosphate</name>
        <dbReference type="ChEBI" id="CHEBI:597326"/>
    </cofactor>
</comment>
<dbReference type="InterPro" id="IPR050087">
    <property type="entry name" value="AON_synthase_class-II"/>
</dbReference>
<keyword evidence="7" id="KW-1185">Reference proteome</keyword>